<reference evidence="1 2" key="1">
    <citation type="journal article" date="2023" name="J. Hered.">
        <title>Chromosome-level genome of the wood stork (Mycteria americana) provides insight into avian chromosome evolution.</title>
        <authorList>
            <person name="Flamio R. Jr."/>
            <person name="Ramstad K.M."/>
        </authorList>
    </citation>
    <scope>NUCLEOTIDE SEQUENCE [LARGE SCALE GENOMIC DNA]</scope>
    <source>
        <strain evidence="1">JAX WOST 10</strain>
    </source>
</reference>
<gene>
    <name evidence="1" type="ORF">QYF61_005304</name>
</gene>
<sequence length="111" mass="12145">MERRKLRSPWVIAGELERNLFVYRDGGTKASPGDGQAAPEWVFDLMLCTDSHTFLPCQGKPGGLGTSSNSLIPIHELICRLESQGVISKTAHPLTVPYGQCESLMESGDQQ</sequence>
<dbReference type="Proteomes" id="UP001333110">
    <property type="component" value="Unassembled WGS sequence"/>
</dbReference>
<protein>
    <submittedName>
        <fullName evidence="1">Uncharacterized protein</fullName>
    </submittedName>
</protein>
<comment type="caution">
    <text evidence="1">The sequence shown here is derived from an EMBL/GenBank/DDBJ whole genome shotgun (WGS) entry which is preliminary data.</text>
</comment>
<proteinExistence type="predicted"/>
<dbReference type="AlphaFoldDB" id="A0AAN7MUB0"/>
<accession>A0AAN7MUB0</accession>
<name>A0AAN7MUB0_MYCAM</name>
<keyword evidence="2" id="KW-1185">Reference proteome</keyword>
<evidence type="ECO:0000313" key="2">
    <source>
        <dbReference type="Proteomes" id="UP001333110"/>
    </source>
</evidence>
<organism evidence="1 2">
    <name type="scientific">Mycteria americana</name>
    <name type="common">Wood stork</name>
    <dbReference type="NCBI Taxonomy" id="33587"/>
    <lineage>
        <taxon>Eukaryota</taxon>
        <taxon>Metazoa</taxon>
        <taxon>Chordata</taxon>
        <taxon>Craniata</taxon>
        <taxon>Vertebrata</taxon>
        <taxon>Euteleostomi</taxon>
        <taxon>Archelosauria</taxon>
        <taxon>Archosauria</taxon>
        <taxon>Dinosauria</taxon>
        <taxon>Saurischia</taxon>
        <taxon>Theropoda</taxon>
        <taxon>Coelurosauria</taxon>
        <taxon>Aves</taxon>
        <taxon>Neognathae</taxon>
        <taxon>Neoaves</taxon>
        <taxon>Aequornithes</taxon>
        <taxon>Ciconiiformes</taxon>
        <taxon>Ciconiidae</taxon>
        <taxon>Mycteria</taxon>
    </lineage>
</organism>
<evidence type="ECO:0000313" key="1">
    <source>
        <dbReference type="EMBL" id="KAK4811736.1"/>
    </source>
</evidence>
<dbReference type="EMBL" id="JAUNZN010000016">
    <property type="protein sequence ID" value="KAK4811736.1"/>
    <property type="molecule type" value="Genomic_DNA"/>
</dbReference>